<dbReference type="Proteomes" id="UP000305836">
    <property type="component" value="Unassembled WGS sequence"/>
</dbReference>
<sequence length="261" mass="28148">MGGAIRSVQALHDDQGPWRVGVDVGGRERQFVLRSLTPRIDAALIATGAAALEVAEVYGVRAPRLVAKDLDRCVTLETVASGNTNWPRTLPVARLRAAGAALARVHAIRLEPSPHLPSRTRPIAVDDFARDRRLGNLPTTPLLRQADELIQSLPQPQGETVFVHGDVWPGNLTSTCTLIDWKTAGVGNPGVDLGELRKQIAITYGATPQHIVDAWESASGRPATDIPYWDAVAALNTPTTLYNPEATARRDAFLRAALSQL</sequence>
<dbReference type="InterPro" id="IPR002575">
    <property type="entry name" value="Aminoglycoside_PTrfase"/>
</dbReference>
<feature type="domain" description="Aminoglycoside phosphotransferase" evidence="1">
    <location>
        <begin position="25"/>
        <end position="207"/>
    </location>
</feature>
<dbReference type="Gene3D" id="3.90.1200.10">
    <property type="match status" value="1"/>
</dbReference>
<dbReference type="Pfam" id="PF01636">
    <property type="entry name" value="APH"/>
    <property type="match status" value="1"/>
</dbReference>
<dbReference type="InterPro" id="IPR011009">
    <property type="entry name" value="Kinase-like_dom_sf"/>
</dbReference>
<gene>
    <name evidence="2" type="ORF">FDA38_01820</name>
</gene>
<accession>A0A4U3M3P4</accession>
<protein>
    <recommendedName>
        <fullName evidence="1">Aminoglycoside phosphotransferase domain-containing protein</fullName>
    </recommendedName>
</protein>
<dbReference type="SUPFAM" id="SSF56112">
    <property type="entry name" value="Protein kinase-like (PK-like)"/>
    <property type="match status" value="1"/>
</dbReference>
<evidence type="ECO:0000313" key="2">
    <source>
        <dbReference type="EMBL" id="TKK83388.1"/>
    </source>
</evidence>
<organism evidence="2 3">
    <name type="scientific">Kribbella jiaozuonensis</name>
    <dbReference type="NCBI Taxonomy" id="2575441"/>
    <lineage>
        <taxon>Bacteria</taxon>
        <taxon>Bacillati</taxon>
        <taxon>Actinomycetota</taxon>
        <taxon>Actinomycetes</taxon>
        <taxon>Propionibacteriales</taxon>
        <taxon>Kribbellaceae</taxon>
        <taxon>Kribbella</taxon>
    </lineage>
</organism>
<proteinExistence type="predicted"/>
<dbReference type="EMBL" id="SZPZ01000001">
    <property type="protein sequence ID" value="TKK83388.1"/>
    <property type="molecule type" value="Genomic_DNA"/>
</dbReference>
<reference evidence="2 3" key="1">
    <citation type="submission" date="2019-04" db="EMBL/GenBank/DDBJ databases">
        <title>Kribbella sp. NEAU-THZ 27 nov., a novel actinomycete isolated from soil.</title>
        <authorList>
            <person name="Duan L."/>
        </authorList>
    </citation>
    <scope>NUCLEOTIDE SEQUENCE [LARGE SCALE GENOMIC DNA]</scope>
    <source>
        <strain evidence="3">NEAU-THZ27</strain>
    </source>
</reference>
<name>A0A4U3M3P4_9ACTN</name>
<evidence type="ECO:0000259" key="1">
    <source>
        <dbReference type="Pfam" id="PF01636"/>
    </source>
</evidence>
<evidence type="ECO:0000313" key="3">
    <source>
        <dbReference type="Proteomes" id="UP000305836"/>
    </source>
</evidence>
<dbReference type="OrthoDB" id="3816435at2"/>
<keyword evidence="3" id="KW-1185">Reference proteome</keyword>
<dbReference type="AlphaFoldDB" id="A0A4U3M3P4"/>
<comment type="caution">
    <text evidence="2">The sequence shown here is derived from an EMBL/GenBank/DDBJ whole genome shotgun (WGS) entry which is preliminary data.</text>
</comment>